<dbReference type="EMBL" id="CP003630">
    <property type="protein sequence ID" value="AFZ20459.1"/>
    <property type="molecule type" value="Genomic_DNA"/>
</dbReference>
<keyword evidence="2" id="KW-1185">Reference proteome</keyword>
<accession>K9WKZ7</accession>
<dbReference type="OrthoDB" id="467239at2"/>
<dbReference type="HOGENOM" id="CLU_207600_1_0_3"/>
<dbReference type="AlphaFoldDB" id="K9WKZ7"/>
<dbReference type="Proteomes" id="UP000010471">
    <property type="component" value="Chromosome"/>
</dbReference>
<dbReference type="eggNOG" id="ENOG502ZT1F">
    <property type="taxonomic scope" value="Bacteria"/>
</dbReference>
<evidence type="ECO:0000313" key="2">
    <source>
        <dbReference type="Proteomes" id="UP000010471"/>
    </source>
</evidence>
<proteinExistence type="predicted"/>
<organism evidence="1 2">
    <name type="scientific">Allocoleopsis franciscana PCC 7113</name>
    <dbReference type="NCBI Taxonomy" id="1173027"/>
    <lineage>
        <taxon>Bacteria</taxon>
        <taxon>Bacillati</taxon>
        <taxon>Cyanobacteriota</taxon>
        <taxon>Cyanophyceae</taxon>
        <taxon>Coleofasciculales</taxon>
        <taxon>Coleofasciculaceae</taxon>
        <taxon>Allocoleopsis</taxon>
        <taxon>Allocoleopsis franciscana</taxon>
    </lineage>
</organism>
<evidence type="ECO:0008006" key="3">
    <source>
        <dbReference type="Google" id="ProtNLM"/>
    </source>
</evidence>
<dbReference type="RefSeq" id="WP_015184594.1">
    <property type="nucleotide sequence ID" value="NC_019738.1"/>
</dbReference>
<reference evidence="1 2" key="1">
    <citation type="submission" date="2012-06" db="EMBL/GenBank/DDBJ databases">
        <title>Finished chromosome of genome of Microcoleus sp. PCC 7113.</title>
        <authorList>
            <consortium name="US DOE Joint Genome Institute"/>
            <person name="Gugger M."/>
            <person name="Coursin T."/>
            <person name="Rippka R."/>
            <person name="Tandeau De Marsac N."/>
            <person name="Huntemann M."/>
            <person name="Wei C.-L."/>
            <person name="Han J."/>
            <person name="Detter J.C."/>
            <person name="Han C."/>
            <person name="Tapia R."/>
            <person name="Chen A."/>
            <person name="Kyrpides N."/>
            <person name="Mavromatis K."/>
            <person name="Markowitz V."/>
            <person name="Szeto E."/>
            <person name="Ivanova N."/>
            <person name="Pagani I."/>
            <person name="Pati A."/>
            <person name="Goodwin L."/>
            <person name="Nordberg H.P."/>
            <person name="Cantor M.N."/>
            <person name="Hua S.X."/>
            <person name="Woyke T."/>
            <person name="Kerfeld C.A."/>
        </authorList>
    </citation>
    <scope>NUCLEOTIDE SEQUENCE [LARGE SCALE GENOMIC DNA]</scope>
    <source>
        <strain evidence="1 2">PCC 7113</strain>
    </source>
</reference>
<evidence type="ECO:0000313" key="1">
    <source>
        <dbReference type="EMBL" id="AFZ20459.1"/>
    </source>
</evidence>
<gene>
    <name evidence="1" type="ORF">Mic7113_4787</name>
</gene>
<name>K9WKZ7_9CYAN</name>
<sequence length="46" mass="5208">MSIFKWLQAALQYIGEGVVRIFRPSDDEYPNIGVQPFAGDSFEEDA</sequence>
<protein>
    <recommendedName>
        <fullName evidence="3">Isochorismate synthase</fullName>
    </recommendedName>
</protein>
<dbReference type="KEGG" id="mic:Mic7113_4787"/>